<dbReference type="EMBL" id="MDYL01000013">
    <property type="protein sequence ID" value="OQD73917.1"/>
    <property type="molecule type" value="Genomic_DNA"/>
</dbReference>
<evidence type="ECO:0000256" key="2">
    <source>
        <dbReference type="SAM" id="Phobius"/>
    </source>
</evidence>
<comment type="caution">
    <text evidence="4">The sequence shown here is derived from an EMBL/GenBank/DDBJ whole genome shotgun (WGS) entry which is preliminary data.</text>
</comment>
<dbReference type="PROSITE" id="PS50850">
    <property type="entry name" value="MFS"/>
    <property type="match status" value="1"/>
</dbReference>
<gene>
    <name evidence="4" type="ORF">PENDEC_c013G02420</name>
</gene>
<dbReference type="GO" id="GO:0016020">
    <property type="term" value="C:membrane"/>
    <property type="evidence" value="ECO:0007669"/>
    <property type="project" value="UniProtKB-SubCell"/>
</dbReference>
<proteinExistence type="predicted"/>
<keyword evidence="2" id="KW-0472">Membrane</keyword>
<dbReference type="OrthoDB" id="4369668at2759"/>
<evidence type="ECO:0000256" key="1">
    <source>
        <dbReference type="ARBA" id="ARBA00004141"/>
    </source>
</evidence>
<keyword evidence="2" id="KW-1133">Transmembrane helix</keyword>
<evidence type="ECO:0000313" key="4">
    <source>
        <dbReference type="EMBL" id="OQD73917.1"/>
    </source>
</evidence>
<sequence length="80" mass="8907">MTATIENNEKVFPLEKAETVAEQQDSETDFRLWQQLPVFIAMGLAIFILGLDNTIVGTATPTISNEFYSLTDIGRYGSAY</sequence>
<organism evidence="4 5">
    <name type="scientific">Penicillium decumbens</name>
    <dbReference type="NCBI Taxonomy" id="69771"/>
    <lineage>
        <taxon>Eukaryota</taxon>
        <taxon>Fungi</taxon>
        <taxon>Dikarya</taxon>
        <taxon>Ascomycota</taxon>
        <taxon>Pezizomycotina</taxon>
        <taxon>Eurotiomycetes</taxon>
        <taxon>Eurotiomycetidae</taxon>
        <taxon>Eurotiales</taxon>
        <taxon>Aspergillaceae</taxon>
        <taxon>Penicillium</taxon>
    </lineage>
</organism>
<keyword evidence="2" id="KW-0812">Transmembrane</keyword>
<dbReference type="InterPro" id="IPR020846">
    <property type="entry name" value="MFS_dom"/>
</dbReference>
<dbReference type="STRING" id="69771.A0A1V6PAX9"/>
<dbReference type="AlphaFoldDB" id="A0A1V6PAX9"/>
<accession>A0A1V6PAX9</accession>
<feature type="transmembrane region" description="Helical" evidence="2">
    <location>
        <begin position="32"/>
        <end position="51"/>
    </location>
</feature>
<comment type="subcellular location">
    <subcellularLocation>
        <location evidence="1">Membrane</location>
        <topology evidence="1">Multi-pass membrane protein</topology>
    </subcellularLocation>
</comment>
<evidence type="ECO:0000259" key="3">
    <source>
        <dbReference type="PROSITE" id="PS50850"/>
    </source>
</evidence>
<keyword evidence="5" id="KW-1185">Reference proteome</keyword>
<evidence type="ECO:0000313" key="5">
    <source>
        <dbReference type="Proteomes" id="UP000191522"/>
    </source>
</evidence>
<dbReference type="Proteomes" id="UP000191522">
    <property type="component" value="Unassembled WGS sequence"/>
</dbReference>
<name>A0A1V6PAX9_PENDC</name>
<reference evidence="5" key="1">
    <citation type="journal article" date="2017" name="Nat. Microbiol.">
        <title>Global analysis of biosynthetic gene clusters reveals vast potential of secondary metabolite production in Penicillium species.</title>
        <authorList>
            <person name="Nielsen J.C."/>
            <person name="Grijseels S."/>
            <person name="Prigent S."/>
            <person name="Ji B."/>
            <person name="Dainat J."/>
            <person name="Nielsen K.F."/>
            <person name="Frisvad J.C."/>
            <person name="Workman M."/>
            <person name="Nielsen J."/>
        </authorList>
    </citation>
    <scope>NUCLEOTIDE SEQUENCE [LARGE SCALE GENOMIC DNA]</scope>
    <source>
        <strain evidence="5">IBT 11843</strain>
    </source>
</reference>
<feature type="domain" description="Major facilitator superfamily (MFS) profile" evidence="3">
    <location>
        <begin position="38"/>
        <end position="80"/>
    </location>
</feature>
<protein>
    <recommendedName>
        <fullName evidence="3">Major facilitator superfamily (MFS) profile domain-containing protein</fullName>
    </recommendedName>
</protein>
<dbReference type="GO" id="GO:0022857">
    <property type="term" value="F:transmembrane transporter activity"/>
    <property type="evidence" value="ECO:0007669"/>
    <property type="project" value="InterPro"/>
</dbReference>